<dbReference type="GO" id="GO:0017038">
    <property type="term" value="P:protein import"/>
    <property type="evidence" value="ECO:0007669"/>
    <property type="project" value="InterPro"/>
</dbReference>
<keyword evidence="14" id="KW-1278">Translocase</keyword>
<comment type="similarity">
    <text evidence="4 17">Belongs to the SecA family.</text>
</comment>
<dbReference type="Pfam" id="PF01043">
    <property type="entry name" value="SecA_PP_bind"/>
    <property type="match status" value="1"/>
</dbReference>
<dbReference type="GO" id="GO:0006605">
    <property type="term" value="P:protein targeting"/>
    <property type="evidence" value="ECO:0007669"/>
    <property type="project" value="InterPro"/>
</dbReference>
<keyword evidence="13 17" id="KW-0653">Protein transport</keyword>
<keyword evidence="7" id="KW-0963">Cytoplasm</keyword>
<keyword evidence="9" id="KW-0479">Metal-binding</keyword>
<dbReference type="InterPro" id="IPR011115">
    <property type="entry name" value="SecA_DEAD"/>
</dbReference>
<keyword evidence="6" id="KW-1003">Cell membrane</keyword>
<comment type="cofactor">
    <cofactor evidence="1">
        <name>Zn(2+)</name>
        <dbReference type="ChEBI" id="CHEBI:29105"/>
    </cofactor>
</comment>
<dbReference type="Proteomes" id="UP001195483">
    <property type="component" value="Unassembled WGS sequence"/>
</dbReference>
<dbReference type="CDD" id="cd18803">
    <property type="entry name" value="SF2_C_secA"/>
    <property type="match status" value="1"/>
</dbReference>
<keyword evidence="15 17" id="KW-0811">Translocation</keyword>
<evidence type="ECO:0000256" key="15">
    <source>
        <dbReference type="ARBA" id="ARBA00023010"/>
    </source>
</evidence>
<dbReference type="Gene3D" id="3.90.1440.10">
    <property type="entry name" value="SecA, preprotein cross-linking domain"/>
    <property type="match status" value="1"/>
</dbReference>
<dbReference type="InterPro" id="IPR000185">
    <property type="entry name" value="SecA"/>
</dbReference>
<keyword evidence="24" id="KW-1185">Reference proteome</keyword>
<dbReference type="CDD" id="cd17928">
    <property type="entry name" value="DEXDc_SecA"/>
    <property type="match status" value="1"/>
</dbReference>
<dbReference type="InterPro" id="IPR014001">
    <property type="entry name" value="Helicase_ATP-bd"/>
</dbReference>
<dbReference type="PROSITE" id="PS51192">
    <property type="entry name" value="HELICASE_ATP_BIND_1"/>
    <property type="match status" value="1"/>
</dbReference>
<reference evidence="23" key="1">
    <citation type="journal article" date="2021" name="Genome Biol. Evol.">
        <title>A High-Quality Reference Genome for a Parasitic Bivalve with Doubly Uniparental Inheritance (Bivalvia: Unionida).</title>
        <authorList>
            <person name="Smith C.H."/>
        </authorList>
    </citation>
    <scope>NUCLEOTIDE SEQUENCE</scope>
    <source>
        <strain evidence="23">CHS0354</strain>
    </source>
</reference>
<dbReference type="SMART" id="SM00958">
    <property type="entry name" value="SecA_PP_bind"/>
    <property type="match status" value="1"/>
</dbReference>
<keyword evidence="5 17" id="KW-0813">Transport</keyword>
<dbReference type="PROSITE" id="PS51196">
    <property type="entry name" value="SECA_MOTOR_DEAD"/>
    <property type="match status" value="1"/>
</dbReference>
<dbReference type="SUPFAM" id="SSF81886">
    <property type="entry name" value="Helical scaffold and wing domains of SecA"/>
    <property type="match status" value="1"/>
</dbReference>
<dbReference type="Gene3D" id="1.10.3060.10">
    <property type="entry name" value="Helical scaffold and wing domains of SecA"/>
    <property type="match status" value="1"/>
</dbReference>
<dbReference type="Pfam" id="PF21090">
    <property type="entry name" value="P-loop_SecA"/>
    <property type="match status" value="1"/>
</dbReference>
<dbReference type="PRINTS" id="PR00906">
    <property type="entry name" value="SECA"/>
</dbReference>
<evidence type="ECO:0000259" key="20">
    <source>
        <dbReference type="PROSITE" id="PS51192"/>
    </source>
</evidence>
<evidence type="ECO:0000256" key="18">
    <source>
        <dbReference type="SAM" id="Coils"/>
    </source>
</evidence>
<reference evidence="23" key="2">
    <citation type="journal article" date="2021" name="Genome Biol. Evol.">
        <title>Developing a high-quality reference genome for a parasitic bivalve with doubly uniparental inheritance (Bivalvia: Unionida).</title>
        <authorList>
            <person name="Smith C.H."/>
        </authorList>
    </citation>
    <scope>NUCLEOTIDE SEQUENCE</scope>
    <source>
        <strain evidence="23">CHS0354</strain>
        <tissue evidence="23">Mantle</tissue>
    </source>
</reference>
<dbReference type="SUPFAM" id="SSF52540">
    <property type="entry name" value="P-loop containing nucleoside triphosphate hydrolases"/>
    <property type="match status" value="2"/>
</dbReference>
<dbReference type="InterPro" id="IPR011116">
    <property type="entry name" value="SecA_Wing/Scaffold"/>
</dbReference>
<organism evidence="23 24">
    <name type="scientific">Potamilus streckersoni</name>
    <dbReference type="NCBI Taxonomy" id="2493646"/>
    <lineage>
        <taxon>Eukaryota</taxon>
        <taxon>Metazoa</taxon>
        <taxon>Spiralia</taxon>
        <taxon>Lophotrochozoa</taxon>
        <taxon>Mollusca</taxon>
        <taxon>Bivalvia</taxon>
        <taxon>Autobranchia</taxon>
        <taxon>Heteroconchia</taxon>
        <taxon>Palaeoheterodonta</taxon>
        <taxon>Unionida</taxon>
        <taxon>Unionoidea</taxon>
        <taxon>Unionidae</taxon>
        <taxon>Ambleminae</taxon>
        <taxon>Lampsilini</taxon>
        <taxon>Potamilus</taxon>
    </lineage>
</organism>
<evidence type="ECO:0000256" key="3">
    <source>
        <dbReference type="ARBA" id="ARBA00004496"/>
    </source>
</evidence>
<evidence type="ECO:0000256" key="12">
    <source>
        <dbReference type="ARBA" id="ARBA00022840"/>
    </source>
</evidence>
<dbReference type="FunFam" id="3.40.50.300:FF:000246">
    <property type="entry name" value="Preprotein translocase subunit SecA"/>
    <property type="match status" value="1"/>
</dbReference>
<dbReference type="HAMAP" id="MF_01382">
    <property type="entry name" value="SecA"/>
    <property type="match status" value="1"/>
</dbReference>
<keyword evidence="10 17" id="KW-0547">Nucleotide-binding</keyword>
<dbReference type="InterPro" id="IPR004027">
    <property type="entry name" value="SEC_C_motif"/>
</dbReference>
<dbReference type="GO" id="GO:0005524">
    <property type="term" value="F:ATP binding"/>
    <property type="evidence" value="ECO:0007669"/>
    <property type="project" value="UniProtKB-KW"/>
</dbReference>
<feature type="domain" description="SecA family profile" evidence="22">
    <location>
        <begin position="2"/>
        <end position="745"/>
    </location>
</feature>
<dbReference type="InterPro" id="IPR011130">
    <property type="entry name" value="SecA_preprotein_X-link_dom"/>
</dbReference>
<dbReference type="NCBIfam" id="TIGR00963">
    <property type="entry name" value="secA"/>
    <property type="match status" value="1"/>
</dbReference>
<dbReference type="InterPro" id="IPR001650">
    <property type="entry name" value="Helicase_C-like"/>
</dbReference>
<evidence type="ECO:0000256" key="1">
    <source>
        <dbReference type="ARBA" id="ARBA00001947"/>
    </source>
</evidence>
<evidence type="ECO:0000313" key="23">
    <source>
        <dbReference type="EMBL" id="KAK3605100.1"/>
    </source>
</evidence>
<dbReference type="PROSITE" id="PS51194">
    <property type="entry name" value="HELICASE_CTER"/>
    <property type="match status" value="1"/>
</dbReference>
<evidence type="ECO:0000256" key="10">
    <source>
        <dbReference type="ARBA" id="ARBA00022741"/>
    </source>
</evidence>
<evidence type="ECO:0000256" key="5">
    <source>
        <dbReference type="ARBA" id="ARBA00022448"/>
    </source>
</evidence>
<evidence type="ECO:0000256" key="16">
    <source>
        <dbReference type="ARBA" id="ARBA00023136"/>
    </source>
</evidence>
<dbReference type="Pfam" id="PF07517">
    <property type="entry name" value="SecA_DEAD"/>
    <property type="match status" value="1"/>
</dbReference>
<evidence type="ECO:0000259" key="21">
    <source>
        <dbReference type="PROSITE" id="PS51194"/>
    </source>
</evidence>
<evidence type="ECO:0000256" key="7">
    <source>
        <dbReference type="ARBA" id="ARBA00022490"/>
    </source>
</evidence>
<feature type="coiled-coil region" evidence="18">
    <location>
        <begin position="50"/>
        <end position="101"/>
    </location>
</feature>
<dbReference type="InterPro" id="IPR036670">
    <property type="entry name" value="SecA_X-link_sf"/>
</dbReference>
<dbReference type="GO" id="GO:0046872">
    <property type="term" value="F:metal ion binding"/>
    <property type="evidence" value="ECO:0007669"/>
    <property type="project" value="UniProtKB-KW"/>
</dbReference>
<dbReference type="Pfam" id="PF02810">
    <property type="entry name" value="SEC-C"/>
    <property type="match status" value="1"/>
</dbReference>
<dbReference type="Pfam" id="PF07516">
    <property type="entry name" value="SecA_SW"/>
    <property type="match status" value="1"/>
</dbReference>
<evidence type="ECO:0000256" key="17">
    <source>
        <dbReference type="RuleBase" id="RU003874"/>
    </source>
</evidence>
<dbReference type="InterPro" id="IPR020937">
    <property type="entry name" value="SecA_CS"/>
</dbReference>
<feature type="domain" description="Helicase C-terminal" evidence="21">
    <location>
        <begin position="577"/>
        <end position="761"/>
    </location>
</feature>
<keyword evidence="8" id="KW-0997">Cell inner membrane</keyword>
<feature type="region of interest" description="Disordered" evidence="19">
    <location>
        <begin position="975"/>
        <end position="999"/>
    </location>
</feature>
<evidence type="ECO:0000256" key="8">
    <source>
        <dbReference type="ARBA" id="ARBA00022519"/>
    </source>
</evidence>
<reference evidence="23" key="3">
    <citation type="submission" date="2023-05" db="EMBL/GenBank/DDBJ databases">
        <authorList>
            <person name="Smith C.H."/>
        </authorList>
    </citation>
    <scope>NUCLEOTIDE SEQUENCE</scope>
    <source>
        <strain evidence="23">CHS0354</strain>
        <tissue evidence="23">Mantle</tissue>
    </source>
</reference>
<feature type="compositionally biased region" description="Basic and acidic residues" evidence="19">
    <location>
        <begin position="984"/>
        <end position="999"/>
    </location>
</feature>
<sequence>MFSFLQKIFGSKQDRDIKPLLPIVEEINQICDSLKELTDEELKGRTLSLKAQIREAVDSIKANIESEKESLKTLGISHDEIEIIKEKIKSLEQELSESYQSVLNDILPEAFAIVKETCRRLKERNHTYMIGGNTVTWDMVPYDVQLMGGIVLHQGKIAEMATGEGKTLVASLPTFLNALTGNGVHIVTVNDYLAKRDQEWMLPIYEFHELTTGVILNSLEPASRKEAYQADITFGTNNEYGFDYLRDNMAADAQSVVHRNFFYAIVDEVDSVLIDEARTPLIISGAVPEASKEKFTDLDPLVKKLVKLQQEYVSSLIKKADTLMTKKEEMAKDWEMQAGLALLRAKRGYPKNKNLIKILGKEGSVRLLESVENVYLRDNASRMHEVDAELYYSIDERFHSIDLTEKGREELSKPPRDKDFFIIPDAGSELAKIEIDTSLSQEAKQVAKETLYEKFAEKSDLIHSVSQLLKAYSLFEKDVEYVVQNGRVLIVDEFTGRILPGRRYSDGLHQAIEAKESVSIEGETQTMATITLQNYFRLYKKLSGMTGTAETEEAEFHDIYKLDVVVVPTNKPTERKDAEDSVYKTKREKYNAVINEIESKQKQGQPVLVGTTSVDVSEILSRMLQRKAIRHNVLNAKQHQREAEIISNAGKKGNVTIATNMAGRGTDIKLGEGVKELGGLFIMGTERHESRRIDRQLRGRSGRQGDPGGSQFYLSLEDDLMRLFGSDRISRIMDKLNHEEGEALQHSLVTKSIERAQKKIEEQNFATRKRLLEYDNVMNQQREIIYHLRRNALQNERLRNEVFDYLDNFVFELTKEFLSTSDVGSIKNKLAHQLGVPITDEQLNTDYPTEETISKILYDICTAYYAGKEERLSSPIMSQLEKYAFITTIDNKWREHLRDIEAIKEGVHLRAYAQKDPILEYKQEAFRTFSDMLNSIELDILELTFKLTPQSQSSKHDRHTQKVTNLKAIHADPESVYTKTKTSLPEKSKEQDKPIPIRVEKQLGRNEPCYCGSGKKFKQCHGK</sequence>
<dbReference type="AlphaFoldDB" id="A0AAE0W9E8"/>
<comment type="caution">
    <text evidence="23">The sequence shown here is derived from an EMBL/GenBank/DDBJ whole genome shotgun (WGS) entry which is preliminary data.</text>
</comment>
<dbReference type="InterPro" id="IPR044722">
    <property type="entry name" value="SecA_SF2_C"/>
</dbReference>
<comment type="subcellular location">
    <subcellularLocation>
        <location evidence="2">Cell membrane</location>
        <topology evidence="2">Peripheral membrane protein</topology>
    </subcellularLocation>
    <subcellularLocation>
        <location evidence="3">Cytoplasm</location>
    </subcellularLocation>
</comment>
<dbReference type="InterPro" id="IPR027417">
    <property type="entry name" value="P-loop_NTPase"/>
</dbReference>
<keyword evidence="11" id="KW-0862">Zinc</keyword>
<dbReference type="InterPro" id="IPR036266">
    <property type="entry name" value="SecA_Wing/Scaffold_sf"/>
</dbReference>
<proteinExistence type="inferred from homology"/>
<dbReference type="InterPro" id="IPR014018">
    <property type="entry name" value="SecA_motor_DEAD"/>
</dbReference>
<dbReference type="Gene3D" id="3.40.50.300">
    <property type="entry name" value="P-loop containing nucleotide triphosphate hydrolases"/>
    <property type="match status" value="2"/>
</dbReference>
<dbReference type="FunFam" id="3.40.50.300:FF:000694">
    <property type="entry name" value="Preprotein translocase subunit SecA"/>
    <property type="match status" value="1"/>
</dbReference>
<dbReference type="PANTHER" id="PTHR30612:SF0">
    <property type="entry name" value="CHLOROPLAST PROTEIN-TRANSPORTING ATPASE"/>
    <property type="match status" value="1"/>
</dbReference>
<evidence type="ECO:0000256" key="6">
    <source>
        <dbReference type="ARBA" id="ARBA00022475"/>
    </source>
</evidence>
<evidence type="ECO:0000256" key="4">
    <source>
        <dbReference type="ARBA" id="ARBA00007650"/>
    </source>
</evidence>
<accession>A0AAE0W9E8</accession>
<evidence type="ECO:0000256" key="2">
    <source>
        <dbReference type="ARBA" id="ARBA00004202"/>
    </source>
</evidence>
<dbReference type="EMBL" id="JAEAOA010000085">
    <property type="protein sequence ID" value="KAK3605100.1"/>
    <property type="molecule type" value="Genomic_DNA"/>
</dbReference>
<dbReference type="NCBIfam" id="NF009538">
    <property type="entry name" value="PRK12904.1"/>
    <property type="match status" value="1"/>
</dbReference>
<dbReference type="SUPFAM" id="SSF81767">
    <property type="entry name" value="Pre-protein crosslinking domain of SecA"/>
    <property type="match status" value="1"/>
</dbReference>
<evidence type="ECO:0000256" key="13">
    <source>
        <dbReference type="ARBA" id="ARBA00022927"/>
    </source>
</evidence>
<keyword evidence="12 17" id="KW-0067">ATP-binding</keyword>
<evidence type="ECO:0000256" key="14">
    <source>
        <dbReference type="ARBA" id="ARBA00022967"/>
    </source>
</evidence>
<dbReference type="GO" id="GO:0006886">
    <property type="term" value="P:intracellular protein transport"/>
    <property type="evidence" value="ECO:0007669"/>
    <property type="project" value="InterPro"/>
</dbReference>
<dbReference type="PANTHER" id="PTHR30612">
    <property type="entry name" value="SECA INNER MEMBRANE COMPONENT OF SEC PROTEIN SECRETION SYSTEM"/>
    <property type="match status" value="1"/>
</dbReference>
<evidence type="ECO:0000256" key="19">
    <source>
        <dbReference type="SAM" id="MobiDB-lite"/>
    </source>
</evidence>
<evidence type="ECO:0000256" key="9">
    <source>
        <dbReference type="ARBA" id="ARBA00022723"/>
    </source>
</evidence>
<evidence type="ECO:0000259" key="22">
    <source>
        <dbReference type="PROSITE" id="PS51196"/>
    </source>
</evidence>
<gene>
    <name evidence="23" type="ORF">CHS0354_000767</name>
</gene>
<name>A0AAE0W9E8_9BIVA</name>
<feature type="domain" description="Helicase ATP-binding" evidence="20">
    <location>
        <begin position="147"/>
        <end position="305"/>
    </location>
</feature>
<evidence type="ECO:0000256" key="11">
    <source>
        <dbReference type="ARBA" id="ARBA00022833"/>
    </source>
</evidence>
<dbReference type="PROSITE" id="PS01312">
    <property type="entry name" value="SECA"/>
    <property type="match status" value="1"/>
</dbReference>
<dbReference type="GO" id="GO:0005886">
    <property type="term" value="C:plasma membrane"/>
    <property type="evidence" value="ECO:0007669"/>
    <property type="project" value="UniProtKB-SubCell"/>
</dbReference>
<evidence type="ECO:0000313" key="24">
    <source>
        <dbReference type="Proteomes" id="UP001195483"/>
    </source>
</evidence>
<keyword evidence="16" id="KW-0472">Membrane</keyword>
<dbReference type="SMART" id="SM00957">
    <property type="entry name" value="SecA_DEAD"/>
    <property type="match status" value="1"/>
</dbReference>
<protein>
    <recommendedName>
        <fullName evidence="17">Protein translocase subunit SecA</fullName>
    </recommendedName>
</protein>
<keyword evidence="18" id="KW-0175">Coiled coil</keyword>
<dbReference type="GO" id="GO:0005829">
    <property type="term" value="C:cytosol"/>
    <property type="evidence" value="ECO:0007669"/>
    <property type="project" value="TreeGrafter"/>
</dbReference>